<reference evidence="1" key="1">
    <citation type="submission" date="2018-11" db="EMBL/GenBank/DDBJ databases">
        <title>A distinct lineage of giant viruses engineers rhodopsin photosystems in predatory marine eukaryotes.</title>
        <authorList>
            <person name="Needham D.M."/>
            <person name="Yoshizawa S."/>
            <person name="Hosaka T."/>
            <person name="Poirier C."/>
            <person name="Choi C.-J."/>
            <person name="Hehenberger E."/>
            <person name="Irwin N.A.T."/>
            <person name="Wilken S."/>
            <person name="Yung C.-M."/>
            <person name="Bachy C."/>
            <person name="Kurihara R."/>
            <person name="Nakajima Y."/>
            <person name="Kojima K."/>
            <person name="Kimura-Someya T."/>
            <person name="Leonard G."/>
            <person name="Malmstrom R.R."/>
            <person name="Mende D."/>
            <person name="Olson D.K."/>
            <person name="Sudo Y."/>
            <person name="Sudek S."/>
            <person name="Richards T.A."/>
            <person name="DeLong E.F."/>
            <person name="Keeling P.J."/>
            <person name="Santoro A.E."/>
            <person name="Shirouzu M."/>
            <person name="Iwasaki W."/>
            <person name="Worden A.Z."/>
        </authorList>
    </citation>
    <scope>NUCLEOTIDE SEQUENCE</scope>
</reference>
<evidence type="ECO:0000313" key="1">
    <source>
        <dbReference type="EMBL" id="QDY52255.1"/>
    </source>
</evidence>
<protein>
    <submittedName>
        <fullName evidence="1">Uncharacterized protein</fullName>
    </submittedName>
</protein>
<sequence>MNRKGTCKCVDYYHEKGNTYVKQKMMNGIPTELKCKHTVKGNNHFCPKHKGCKKFLRKFTSGYEPEYNPDTWSHPYVEGSHNCYAYFLNDIMKSLKDKCEKICHKNNGEDCPTKPRKCRSLIPQPGDYSLIKKNGSLDQKTFKYNCQEMEDKILRDNPSIKKTELTESCGKNRYKGAMVTDPGSTFHFYRQNKDGTWSHKPGTLRVSNEDADGLPIYSPFTANRDYTKPNDSDPINYTGFCGYYCIPNEKIVKTKSR</sequence>
<organism evidence="1">
    <name type="scientific">Mimiviridae sp. ChoanoV1</name>
    <dbReference type="NCBI Taxonomy" id="2596887"/>
    <lineage>
        <taxon>Viruses</taxon>
        <taxon>Varidnaviria</taxon>
        <taxon>Bamfordvirae</taxon>
        <taxon>Nucleocytoviricota</taxon>
        <taxon>Megaviricetes</taxon>
        <taxon>Imitervirales</taxon>
        <taxon>Schizomimiviridae</taxon>
    </lineage>
</organism>
<proteinExistence type="predicted"/>
<gene>
    <name evidence="1" type="ORF">5_52</name>
</gene>
<name>A0A5B8II83_9VIRU</name>
<dbReference type="EMBL" id="MK250089">
    <property type="protein sequence ID" value="QDY52255.1"/>
    <property type="molecule type" value="Genomic_DNA"/>
</dbReference>
<accession>A0A5B8II83</accession>